<evidence type="ECO:0000313" key="2">
    <source>
        <dbReference type="Proteomes" id="UP000237682"/>
    </source>
</evidence>
<dbReference type="OrthoDB" id="9816424at2"/>
<dbReference type="Gene3D" id="3.40.50.150">
    <property type="entry name" value="Vaccinia Virus protein VP39"/>
    <property type="match status" value="1"/>
</dbReference>
<dbReference type="EMBL" id="PUEJ01000008">
    <property type="protein sequence ID" value="PRH85478.1"/>
    <property type="molecule type" value="Genomic_DNA"/>
</dbReference>
<dbReference type="InterPro" id="IPR029063">
    <property type="entry name" value="SAM-dependent_MTases_sf"/>
</dbReference>
<comment type="caution">
    <text evidence="1">The sequence shown here is derived from an EMBL/GenBank/DDBJ whole genome shotgun (WGS) entry which is preliminary data.</text>
</comment>
<sequence>MRGKSMRKTKPAGSRDSIIQAVEEAGSSDAIFFGYPLRENGLFLQQDPEEFGSFVHYMATKIKPAEYSMDIGIASGGQTKFLRDYYSTDKTIVVDVGTHPVFPHWARIKKDLNSDLVEEIISDSHSPEVRQRLLKYENKIDFAFVDGDHTYHGLRKDIFLTKELMRVGGYMVLHDTLGVWDCKRVFDDLIQAKDFILVRNFAIRFGISIWQLQRKKRIPTAFNRATGRGKL</sequence>
<protein>
    <recommendedName>
        <fullName evidence="3">Class I SAM-dependent methyltransferase</fullName>
    </recommendedName>
</protein>
<evidence type="ECO:0008006" key="3">
    <source>
        <dbReference type="Google" id="ProtNLM"/>
    </source>
</evidence>
<dbReference type="Pfam" id="PF13578">
    <property type="entry name" value="Methyltransf_24"/>
    <property type="match status" value="1"/>
</dbReference>
<reference evidence="1 2" key="1">
    <citation type="submission" date="2018-02" db="EMBL/GenBank/DDBJ databases">
        <title>Whole genome sequencing of endophytic bacterium.</title>
        <authorList>
            <person name="Eedara R."/>
            <person name="Podile A.R."/>
        </authorList>
    </citation>
    <scope>NUCLEOTIDE SEQUENCE [LARGE SCALE GENOMIC DNA]</scope>
    <source>
        <strain evidence="1 2">RP1T</strain>
    </source>
</reference>
<keyword evidence="2" id="KW-1185">Reference proteome</keyword>
<evidence type="ECO:0000313" key="1">
    <source>
        <dbReference type="EMBL" id="PRH85478.1"/>
    </source>
</evidence>
<dbReference type="AlphaFoldDB" id="A0A2S9Q7Z5"/>
<organism evidence="1 2">
    <name type="scientific">Labrys okinawensis</name>
    <dbReference type="NCBI Taxonomy" id="346911"/>
    <lineage>
        <taxon>Bacteria</taxon>
        <taxon>Pseudomonadati</taxon>
        <taxon>Pseudomonadota</taxon>
        <taxon>Alphaproteobacteria</taxon>
        <taxon>Hyphomicrobiales</taxon>
        <taxon>Xanthobacteraceae</taxon>
        <taxon>Labrys</taxon>
    </lineage>
</organism>
<proteinExistence type="predicted"/>
<name>A0A2S9Q7Z5_9HYPH</name>
<gene>
    <name evidence="1" type="ORF">C5L14_21050</name>
</gene>
<dbReference type="SUPFAM" id="SSF53335">
    <property type="entry name" value="S-adenosyl-L-methionine-dependent methyltransferases"/>
    <property type="match status" value="1"/>
</dbReference>
<accession>A0A2S9Q7Z5</accession>
<dbReference type="Proteomes" id="UP000237682">
    <property type="component" value="Unassembled WGS sequence"/>
</dbReference>